<feature type="domain" description="HTH CENPB-type" evidence="3">
    <location>
        <begin position="69"/>
        <end position="147"/>
    </location>
</feature>
<evidence type="ECO:0000313" key="4">
    <source>
        <dbReference type="Proteomes" id="UP000504618"/>
    </source>
</evidence>
<reference evidence="5 6" key="1">
    <citation type="submission" date="2025-04" db="UniProtKB">
        <authorList>
            <consortium name="RefSeq"/>
        </authorList>
    </citation>
    <scope>IDENTIFICATION</scope>
    <source>
        <tissue evidence="5 6">Whole body</tissue>
    </source>
</reference>
<dbReference type="OrthoDB" id="7693963at2759"/>
<dbReference type="PROSITE" id="PS51253">
    <property type="entry name" value="HTH_CENPB"/>
    <property type="match status" value="1"/>
</dbReference>
<evidence type="ECO:0000259" key="3">
    <source>
        <dbReference type="PROSITE" id="PS51253"/>
    </source>
</evidence>
<dbReference type="GO" id="GO:0003677">
    <property type="term" value="F:DNA binding"/>
    <property type="evidence" value="ECO:0007669"/>
    <property type="project" value="UniProtKB-KW"/>
</dbReference>
<name>A0A6J1PRD6_9HYME</name>
<dbReference type="InterPro" id="IPR006600">
    <property type="entry name" value="HTH_CenpB_DNA-bd_dom"/>
</dbReference>
<dbReference type="Pfam" id="PF03184">
    <property type="entry name" value="DDE_1"/>
    <property type="match status" value="1"/>
</dbReference>
<proteinExistence type="predicted"/>
<gene>
    <name evidence="5 6" type="primary">LOC112454950</name>
</gene>
<evidence type="ECO:0000256" key="2">
    <source>
        <dbReference type="SAM" id="MobiDB-lite"/>
    </source>
</evidence>
<keyword evidence="4" id="KW-1185">Reference proteome</keyword>
<dbReference type="AlphaFoldDB" id="A0A6J1PRD6"/>
<evidence type="ECO:0000313" key="5">
    <source>
        <dbReference type="RefSeq" id="XP_024872372.1"/>
    </source>
</evidence>
<dbReference type="GeneID" id="112454950"/>
<evidence type="ECO:0000256" key="1">
    <source>
        <dbReference type="ARBA" id="ARBA00023125"/>
    </source>
</evidence>
<dbReference type="InterPro" id="IPR004875">
    <property type="entry name" value="DDE_SF_endonuclease_dom"/>
</dbReference>
<protein>
    <submittedName>
        <fullName evidence="5 6">Uncharacterized protein LOC112454950</fullName>
    </submittedName>
</protein>
<dbReference type="Gene3D" id="3.30.420.10">
    <property type="entry name" value="Ribonuclease H-like superfamily/Ribonuclease H"/>
    <property type="match status" value="1"/>
</dbReference>
<dbReference type="InterPro" id="IPR050863">
    <property type="entry name" value="CenT-Element_Derived"/>
</dbReference>
<dbReference type="GO" id="GO:0005634">
    <property type="term" value="C:nucleus"/>
    <property type="evidence" value="ECO:0007669"/>
    <property type="project" value="TreeGrafter"/>
</dbReference>
<dbReference type="PANTHER" id="PTHR19303">
    <property type="entry name" value="TRANSPOSON"/>
    <property type="match status" value="1"/>
</dbReference>
<keyword evidence="1" id="KW-0238">DNA-binding</keyword>
<dbReference type="InterPro" id="IPR036397">
    <property type="entry name" value="RNaseH_sf"/>
</dbReference>
<dbReference type="Proteomes" id="UP000504618">
    <property type="component" value="Unplaced"/>
</dbReference>
<dbReference type="PANTHER" id="PTHR19303:SF71">
    <property type="entry name" value="ZINC FINGER PHD-TYPE DOMAIN-CONTAINING PROTEIN"/>
    <property type="match status" value="1"/>
</dbReference>
<feature type="region of interest" description="Disordered" evidence="2">
    <location>
        <begin position="556"/>
        <end position="590"/>
    </location>
</feature>
<dbReference type="Gene3D" id="1.10.10.60">
    <property type="entry name" value="Homeodomain-like"/>
    <property type="match status" value="1"/>
</dbReference>
<evidence type="ECO:0000313" key="6">
    <source>
        <dbReference type="RefSeq" id="XP_024872373.1"/>
    </source>
</evidence>
<sequence>MPRQRKKKTDRQTVDAGTMELGIRKIVDDEWSIRAAAESLGINRTTLYRYVKKYKETAPEERRCMRLTPNYATKVVFSPILEESLKEYLMTASQMHHGLTRKQVMQLAYQLAVANKLDCPRNWQEKQSAGVDWYYGFMKRHSELSLRKPEGTSLARSTSFNRTSVNAFFDNLESAYKQLGAELSPAAIYNLDETALSTVHNPPNVIAPKGQKQIGQVTSGERGTLVTACGIISANGNSIPPYMVFPRVHFKQHMLKGAPSGSSGGASKSGWMNGQLFVEVLEHFQKYARASIEKKVLLILDNHESHVTITSLDFCKQNGIILLTLPPHTSNKLQPLDRTVYKSLKSAFNAACNEWMINNPGKMISIYEVAELFGIAYPSAFTPANIKKGFESTGIWKLNRNVFKDFDFLCSSVTDRSDPTVADTASENTDLSSNRNIDPNLNVIELPNDVIVLNTSMEPIDLNLPTMSLDVSDVLVLNPEVPMPCEVRPGAIDSVKAGNKENLVLPQDIQPFPKAAPRKSVNRKRVRSAILTDSPVKNSLCEEINARVIKKELIEENKRKRSAALAPKSKTKPKTASKRKTTRKTAAKQQ</sequence>
<organism evidence="4 5">
    <name type="scientific">Temnothorax curvispinosus</name>
    <dbReference type="NCBI Taxonomy" id="300111"/>
    <lineage>
        <taxon>Eukaryota</taxon>
        <taxon>Metazoa</taxon>
        <taxon>Ecdysozoa</taxon>
        <taxon>Arthropoda</taxon>
        <taxon>Hexapoda</taxon>
        <taxon>Insecta</taxon>
        <taxon>Pterygota</taxon>
        <taxon>Neoptera</taxon>
        <taxon>Endopterygota</taxon>
        <taxon>Hymenoptera</taxon>
        <taxon>Apocrita</taxon>
        <taxon>Aculeata</taxon>
        <taxon>Formicoidea</taxon>
        <taxon>Formicidae</taxon>
        <taxon>Myrmicinae</taxon>
        <taxon>Temnothorax</taxon>
    </lineage>
</organism>
<dbReference type="RefSeq" id="XP_024872372.1">
    <property type="nucleotide sequence ID" value="XM_025016604.1"/>
</dbReference>
<accession>A0A6J1PRD6</accession>
<feature type="compositionally biased region" description="Basic residues" evidence="2">
    <location>
        <begin position="569"/>
        <end position="590"/>
    </location>
</feature>
<dbReference type="RefSeq" id="XP_024872373.1">
    <property type="nucleotide sequence ID" value="XM_025016605.1"/>
</dbReference>